<comment type="similarity">
    <text evidence="2">Belongs to the amidase family.</text>
</comment>
<evidence type="ECO:0000256" key="1">
    <source>
        <dbReference type="ARBA" id="ARBA00001311"/>
    </source>
</evidence>
<protein>
    <recommendedName>
        <fullName evidence="3">amidase</fullName>
        <ecNumber evidence="3">3.5.1.4</ecNumber>
    </recommendedName>
</protein>
<dbReference type="PANTHER" id="PTHR46072">
    <property type="entry name" value="AMIDASE-RELATED-RELATED"/>
    <property type="match status" value="1"/>
</dbReference>
<dbReference type="Proteomes" id="UP000825890">
    <property type="component" value="Unassembled WGS sequence"/>
</dbReference>
<evidence type="ECO:0000256" key="4">
    <source>
        <dbReference type="ARBA" id="ARBA00022801"/>
    </source>
</evidence>
<feature type="binding site" evidence="6">
    <location>
        <position position="198"/>
    </location>
    <ligand>
        <name>substrate</name>
    </ligand>
</feature>
<dbReference type="InterPro" id="IPR023631">
    <property type="entry name" value="Amidase_dom"/>
</dbReference>
<feature type="active site" description="Charge relay system" evidence="5">
    <location>
        <position position="150"/>
    </location>
</feature>
<evidence type="ECO:0000256" key="3">
    <source>
        <dbReference type="ARBA" id="ARBA00012922"/>
    </source>
</evidence>
<dbReference type="PIRSF" id="PIRSF001221">
    <property type="entry name" value="Amidase_fungi"/>
    <property type="match status" value="1"/>
</dbReference>
<dbReference type="Gene3D" id="3.90.1300.10">
    <property type="entry name" value="Amidase signature (AS) domain"/>
    <property type="match status" value="1"/>
</dbReference>
<feature type="active site" description="Charge relay system" evidence="5">
    <location>
        <position position="224"/>
    </location>
</feature>
<dbReference type="OrthoDB" id="6428749at2759"/>
<evidence type="ECO:0000313" key="9">
    <source>
        <dbReference type="Proteomes" id="UP000825890"/>
    </source>
</evidence>
<sequence length="568" mass="62111">MAAGDSLPVIKTVPVPPGREDFEQKRAAILDELANKVPAEYRIARHYIDNPPRDVTGMPRECGVLDETDLDITERYDVTGLAQAIASKKYTAVQAATAFIKRSIVAHQLSCCLTQWFPDEALKQAEELDQHLARTGKPVGPLHGVPISIKQHFPQAGTWSDLGLLATRQYDEDDCIIVGILRKLGAIFYCKTNQPQGLMHIESDAYLGRTLNHPHNIHLSSGGSSGGESALIALRGSIMGLGSDIGGSIRVPCGFTGIWGLKPTANTLPCRDMLHHGLPAELNVLCTAGPMCHSLRDVDLFMREVLATKPFLLEPQVVPIPWTGLAASADSFGSKPLKIGIMMNDGFIQPQPPVISALQEAKKRLEASSLFEVKPFTAYKIEGTYSKLLQIYYPDGGKKLHELLGASGEPVHKLTPPAGFIEPANDGDSISNLRVYRDKFRSASSRHWASQDVDLVLCPMHVGPACAHDTGRYVSYTTSWNFLDCPAIVFPSGMRAGKKGTEHYTDDGRPWNDSDAGVRALWEENDYEGAPIALQLVARRHHDNFLMAAVGLMEKALQLKAEPSKSRI</sequence>
<dbReference type="EMBL" id="BOLY01000004">
    <property type="protein sequence ID" value="GIZ43169.1"/>
    <property type="molecule type" value="Genomic_DNA"/>
</dbReference>
<accession>A0A9P3FHS3</accession>
<comment type="catalytic activity">
    <reaction evidence="1">
        <text>a monocarboxylic acid amide + H2O = a monocarboxylate + NH4(+)</text>
        <dbReference type="Rhea" id="RHEA:12020"/>
        <dbReference type="ChEBI" id="CHEBI:15377"/>
        <dbReference type="ChEBI" id="CHEBI:28938"/>
        <dbReference type="ChEBI" id="CHEBI:35757"/>
        <dbReference type="ChEBI" id="CHEBI:83628"/>
        <dbReference type="EC" id="3.5.1.4"/>
    </reaction>
</comment>
<keyword evidence="4" id="KW-0378">Hydrolase</keyword>
<dbReference type="Pfam" id="PF01425">
    <property type="entry name" value="Amidase"/>
    <property type="match status" value="1"/>
</dbReference>
<comment type="caution">
    <text evidence="8">The sequence shown here is derived from an EMBL/GenBank/DDBJ whole genome shotgun (WGS) entry which is preliminary data.</text>
</comment>
<feature type="binding site" evidence="6">
    <location>
        <begin position="245"/>
        <end position="248"/>
    </location>
    <ligand>
        <name>substrate</name>
    </ligand>
</feature>
<organism evidence="8 9">
    <name type="scientific">Cercospora kikuchii</name>
    <dbReference type="NCBI Taxonomy" id="84275"/>
    <lineage>
        <taxon>Eukaryota</taxon>
        <taxon>Fungi</taxon>
        <taxon>Dikarya</taxon>
        <taxon>Ascomycota</taxon>
        <taxon>Pezizomycotina</taxon>
        <taxon>Dothideomycetes</taxon>
        <taxon>Dothideomycetidae</taxon>
        <taxon>Mycosphaerellales</taxon>
        <taxon>Mycosphaerellaceae</taxon>
        <taxon>Cercospora</taxon>
    </lineage>
</organism>
<dbReference type="AlphaFoldDB" id="A0A9P3FHS3"/>
<dbReference type="RefSeq" id="XP_044657656.1">
    <property type="nucleotide sequence ID" value="XM_044801721.1"/>
</dbReference>
<evidence type="ECO:0000256" key="6">
    <source>
        <dbReference type="PIRSR" id="PIRSR001221-2"/>
    </source>
</evidence>
<dbReference type="PANTHER" id="PTHR46072:SF4">
    <property type="entry name" value="AMIDASE C550.07-RELATED"/>
    <property type="match status" value="1"/>
</dbReference>
<evidence type="ECO:0000256" key="2">
    <source>
        <dbReference type="ARBA" id="ARBA00009199"/>
    </source>
</evidence>
<reference evidence="8 9" key="1">
    <citation type="submission" date="2021-01" db="EMBL/GenBank/DDBJ databases">
        <title>Cercospora kikuchii MAFF 305040 whole genome shotgun sequence.</title>
        <authorList>
            <person name="Kashiwa T."/>
            <person name="Suzuki T."/>
        </authorList>
    </citation>
    <scope>NUCLEOTIDE SEQUENCE [LARGE SCALE GENOMIC DNA]</scope>
    <source>
        <strain evidence="8 9">MAFF 305040</strain>
    </source>
</reference>
<feature type="domain" description="Amidase" evidence="7">
    <location>
        <begin position="97"/>
        <end position="545"/>
    </location>
</feature>
<gene>
    <name evidence="8" type="ORF">CKM354_000640700</name>
</gene>
<dbReference type="InterPro" id="IPR036928">
    <property type="entry name" value="AS_sf"/>
</dbReference>
<dbReference type="EC" id="3.5.1.4" evidence="3"/>
<keyword evidence="9" id="KW-1185">Reference proteome</keyword>
<evidence type="ECO:0000256" key="5">
    <source>
        <dbReference type="PIRSR" id="PIRSR001221-1"/>
    </source>
</evidence>
<proteinExistence type="inferred from homology"/>
<dbReference type="GO" id="GO:0004040">
    <property type="term" value="F:amidase activity"/>
    <property type="evidence" value="ECO:0007669"/>
    <property type="project" value="UniProtKB-EC"/>
</dbReference>
<feature type="binding site" evidence="6">
    <location>
        <position position="224"/>
    </location>
    <ligand>
        <name>substrate</name>
    </ligand>
</feature>
<dbReference type="InterPro" id="IPR020556">
    <property type="entry name" value="Amidase_CS"/>
</dbReference>
<evidence type="ECO:0000259" key="7">
    <source>
        <dbReference type="Pfam" id="PF01425"/>
    </source>
</evidence>
<feature type="active site" description="Acyl-ester intermediate" evidence="5">
    <location>
        <position position="248"/>
    </location>
</feature>
<dbReference type="GeneID" id="68291982"/>
<name>A0A9P3FHS3_9PEZI</name>
<evidence type="ECO:0000313" key="8">
    <source>
        <dbReference type="EMBL" id="GIZ43169.1"/>
    </source>
</evidence>
<dbReference type="SUPFAM" id="SSF75304">
    <property type="entry name" value="Amidase signature (AS) enzymes"/>
    <property type="match status" value="1"/>
</dbReference>
<dbReference type="PROSITE" id="PS00571">
    <property type="entry name" value="AMIDASES"/>
    <property type="match status" value="1"/>
</dbReference>